<evidence type="ECO:0000256" key="1">
    <source>
        <dbReference type="ARBA" id="ARBA00004141"/>
    </source>
</evidence>
<dbReference type="Gramene" id="Pp3c16_14400V3.8">
    <property type="protein sequence ID" value="Pp3c16_14400V3.8"/>
    <property type="gene ID" value="Pp3c16_14400"/>
</dbReference>
<keyword evidence="2" id="KW-0813">Transport</keyword>
<feature type="transmembrane region" description="Helical" evidence="7">
    <location>
        <begin position="448"/>
        <end position="468"/>
    </location>
</feature>
<dbReference type="GO" id="GO:0022857">
    <property type="term" value="F:transmembrane transporter activity"/>
    <property type="evidence" value="ECO:0007669"/>
    <property type="project" value="InterPro"/>
</dbReference>
<evidence type="ECO:0000313" key="9">
    <source>
        <dbReference type="EnsemblPlants" id="Pp3c16_14400V3.8"/>
    </source>
</evidence>
<dbReference type="SUPFAM" id="SSF103473">
    <property type="entry name" value="MFS general substrate transporter"/>
    <property type="match status" value="1"/>
</dbReference>
<dbReference type="CDD" id="cd17330">
    <property type="entry name" value="MFS_SLC46_TetA_like"/>
    <property type="match status" value="1"/>
</dbReference>
<gene>
    <name evidence="9" type="primary">LOC112293481</name>
</gene>
<reference evidence="9 10" key="2">
    <citation type="journal article" date="2018" name="Plant J.">
        <title>The Physcomitrella patens chromosome-scale assembly reveals moss genome structure and evolution.</title>
        <authorList>
            <person name="Lang D."/>
            <person name="Ullrich K.K."/>
            <person name="Murat F."/>
            <person name="Fuchs J."/>
            <person name="Jenkins J."/>
            <person name="Haas F.B."/>
            <person name="Piednoel M."/>
            <person name="Gundlach H."/>
            <person name="Van Bel M."/>
            <person name="Meyberg R."/>
            <person name="Vives C."/>
            <person name="Morata J."/>
            <person name="Symeonidi A."/>
            <person name="Hiss M."/>
            <person name="Muchero W."/>
            <person name="Kamisugi Y."/>
            <person name="Saleh O."/>
            <person name="Blanc G."/>
            <person name="Decker E.L."/>
            <person name="van Gessel N."/>
            <person name="Grimwood J."/>
            <person name="Hayes R.D."/>
            <person name="Graham S.W."/>
            <person name="Gunter L.E."/>
            <person name="McDaniel S.F."/>
            <person name="Hoernstein S.N.W."/>
            <person name="Larsson A."/>
            <person name="Li F.W."/>
            <person name="Perroud P.F."/>
            <person name="Phillips J."/>
            <person name="Ranjan P."/>
            <person name="Rokshar D.S."/>
            <person name="Rothfels C.J."/>
            <person name="Schneider L."/>
            <person name="Shu S."/>
            <person name="Stevenson D.W."/>
            <person name="Thummler F."/>
            <person name="Tillich M."/>
            <person name="Villarreal Aguilar J.C."/>
            <person name="Widiez T."/>
            <person name="Wong G.K."/>
            <person name="Wymore A."/>
            <person name="Zhang Y."/>
            <person name="Zimmer A.D."/>
            <person name="Quatrano R.S."/>
            <person name="Mayer K.F.X."/>
            <person name="Goodstein D."/>
            <person name="Casacuberta J.M."/>
            <person name="Vandepoele K."/>
            <person name="Reski R."/>
            <person name="Cuming A.C."/>
            <person name="Tuskan G.A."/>
            <person name="Maumus F."/>
            <person name="Salse J."/>
            <person name="Schmutz J."/>
            <person name="Rensing S.A."/>
        </authorList>
    </citation>
    <scope>NUCLEOTIDE SEQUENCE [LARGE SCALE GENOMIC DNA]</scope>
    <source>
        <strain evidence="9 10">cv. Gransden 2004</strain>
    </source>
</reference>
<feature type="transmembrane region" description="Helical" evidence="7">
    <location>
        <begin position="184"/>
        <end position="207"/>
    </location>
</feature>
<dbReference type="InParanoid" id="A0A7I4B9T3"/>
<dbReference type="PANTHER" id="PTHR23504">
    <property type="entry name" value="MAJOR FACILITATOR SUPERFAMILY DOMAIN-CONTAINING PROTEIN 10"/>
    <property type="match status" value="1"/>
</dbReference>
<reference evidence="9 10" key="1">
    <citation type="journal article" date="2008" name="Science">
        <title>The Physcomitrella genome reveals evolutionary insights into the conquest of land by plants.</title>
        <authorList>
            <person name="Rensing S."/>
            <person name="Lang D."/>
            <person name="Zimmer A."/>
            <person name="Terry A."/>
            <person name="Salamov A."/>
            <person name="Shapiro H."/>
            <person name="Nishiyama T."/>
            <person name="Perroud P.-F."/>
            <person name="Lindquist E."/>
            <person name="Kamisugi Y."/>
            <person name="Tanahashi T."/>
            <person name="Sakakibara K."/>
            <person name="Fujita T."/>
            <person name="Oishi K."/>
            <person name="Shin-I T."/>
            <person name="Kuroki Y."/>
            <person name="Toyoda A."/>
            <person name="Suzuki Y."/>
            <person name="Hashimoto A."/>
            <person name="Yamaguchi K."/>
            <person name="Sugano A."/>
            <person name="Kohara Y."/>
            <person name="Fujiyama A."/>
            <person name="Anterola A."/>
            <person name="Aoki S."/>
            <person name="Ashton N."/>
            <person name="Barbazuk W.B."/>
            <person name="Barker E."/>
            <person name="Bennetzen J."/>
            <person name="Bezanilla M."/>
            <person name="Blankenship R."/>
            <person name="Cho S.H."/>
            <person name="Dutcher S."/>
            <person name="Estelle M."/>
            <person name="Fawcett J.A."/>
            <person name="Gundlach H."/>
            <person name="Hanada K."/>
            <person name="Heyl A."/>
            <person name="Hicks K.A."/>
            <person name="Hugh J."/>
            <person name="Lohr M."/>
            <person name="Mayer K."/>
            <person name="Melkozernov A."/>
            <person name="Murata T."/>
            <person name="Nelson D."/>
            <person name="Pils B."/>
            <person name="Prigge M."/>
            <person name="Reiss B."/>
            <person name="Renner T."/>
            <person name="Rombauts S."/>
            <person name="Rushton P."/>
            <person name="Sanderfoot A."/>
            <person name="Schween G."/>
            <person name="Shiu S.-H."/>
            <person name="Stueber K."/>
            <person name="Theodoulou F.L."/>
            <person name="Tu H."/>
            <person name="Van de Peer Y."/>
            <person name="Verrier P.J."/>
            <person name="Waters E."/>
            <person name="Wood A."/>
            <person name="Yang L."/>
            <person name="Cove D."/>
            <person name="Cuming A."/>
            <person name="Hasebe M."/>
            <person name="Lucas S."/>
            <person name="Mishler D.B."/>
            <person name="Reski R."/>
            <person name="Grigoriev I."/>
            <person name="Quatrano R.S."/>
            <person name="Boore J.L."/>
        </authorList>
    </citation>
    <scope>NUCLEOTIDE SEQUENCE [LARGE SCALE GENOMIC DNA]</scope>
    <source>
        <strain evidence="9 10">cv. Gransden 2004</strain>
    </source>
</reference>
<dbReference type="GeneID" id="112293481"/>
<proteinExistence type="predicted"/>
<keyword evidence="3 7" id="KW-0812">Transmembrane</keyword>
<dbReference type="FunCoup" id="A0A7I4B9T3">
    <property type="interactions" value="1451"/>
</dbReference>
<feature type="transmembrane region" description="Helical" evidence="7">
    <location>
        <begin position="227"/>
        <end position="250"/>
    </location>
</feature>
<evidence type="ECO:0000256" key="7">
    <source>
        <dbReference type="SAM" id="Phobius"/>
    </source>
</evidence>
<dbReference type="AlphaFoldDB" id="A0A7I4B9T3"/>
<dbReference type="PROSITE" id="PS50850">
    <property type="entry name" value="MFS"/>
    <property type="match status" value="1"/>
</dbReference>
<feature type="transmembrane region" description="Helical" evidence="7">
    <location>
        <begin position="94"/>
        <end position="111"/>
    </location>
</feature>
<feature type="transmembrane region" description="Helical" evidence="7">
    <location>
        <begin position="60"/>
        <end position="82"/>
    </location>
</feature>
<feature type="compositionally biased region" description="Polar residues" evidence="6">
    <location>
        <begin position="324"/>
        <end position="333"/>
    </location>
</feature>
<dbReference type="InterPro" id="IPR011701">
    <property type="entry name" value="MFS"/>
</dbReference>
<feature type="region of interest" description="Disordered" evidence="6">
    <location>
        <begin position="1"/>
        <end position="27"/>
    </location>
</feature>
<feature type="compositionally biased region" description="Basic and acidic residues" evidence="6">
    <location>
        <begin position="1"/>
        <end position="13"/>
    </location>
</feature>
<dbReference type="EnsemblPlants" id="Pp3c16_14400V3.8">
    <property type="protein sequence ID" value="Pp3c16_14400V3.8"/>
    <property type="gene ID" value="Pp3c16_14400"/>
</dbReference>
<keyword evidence="4 7" id="KW-1133">Transmembrane helix</keyword>
<evidence type="ECO:0000256" key="2">
    <source>
        <dbReference type="ARBA" id="ARBA00022448"/>
    </source>
</evidence>
<keyword evidence="10" id="KW-1185">Reference proteome</keyword>
<dbReference type="Proteomes" id="UP000006727">
    <property type="component" value="Chromosome 16"/>
</dbReference>
<feature type="domain" description="Major facilitator superfamily (MFS) profile" evidence="8">
    <location>
        <begin position="56"/>
        <end position="618"/>
    </location>
</feature>
<reference evidence="9" key="3">
    <citation type="submission" date="2020-12" db="UniProtKB">
        <authorList>
            <consortium name="EnsemblPlants"/>
        </authorList>
    </citation>
    <scope>IDENTIFICATION</scope>
</reference>
<comment type="subcellular location">
    <subcellularLocation>
        <location evidence="1">Membrane</location>
        <topology evidence="1">Multi-pass membrane protein</topology>
    </subcellularLocation>
</comment>
<dbReference type="OrthoDB" id="10262656at2759"/>
<name>A0A7I4B9T3_PHYPA</name>
<evidence type="ECO:0000256" key="5">
    <source>
        <dbReference type="ARBA" id="ARBA00023136"/>
    </source>
</evidence>
<feature type="transmembrane region" description="Helical" evidence="7">
    <location>
        <begin position="503"/>
        <end position="528"/>
    </location>
</feature>
<dbReference type="RefSeq" id="XP_024398713.1">
    <property type="nucleotide sequence ID" value="XM_024542945.2"/>
</dbReference>
<sequence>MPREMGAGERNVVDVEQPLLEEEEKKKKSPALLYPNCPGCKHSYLQDPDAKLPYKIFGTLAALTLVSALPISSLYPFLYFMVRDFNIAKSDKDIGFYAGYVGSSFMVGRFLTSVQWGMVADKYGRVPVMIIGCITVIVFHTLFGASTNFWMAVLARFFLGGLNGMLGTIKAYASEVCSEKHQAISVSIVGTVWGLGLIIGPAMGGYLSQPAIKYPNLFPPGSLFDRYAYLLPSLCVTVISIPTLCITFYLPETIHKHDVKEVEQAEDSKYEKPLSLPIPNNLSRAGSRKYTVCESIESPSVHSPLGSLHEPKFEDAWNQHSEKGPQNSDQVQTRSSSLRSLSQNEEDMNDNDGYRALLGTDTPKDAQVLQINSTDAAEEKIPGAETNLRDSTKKKKSLWTSKPLMASIALYCIWSLHDMAFSEIFSLWCVSPLADGGLGLSTTVVGQILAISGFTMLVFQILFFAPLVNWMGAVLVSRSGAGFTTLSMAAFPLMTMLKGTSLFIVLNLLSIVKNILGILIFTGSFILVNNSVRQDQRGAANGLAMSLVSLFKAVGPAGGGSIFAWAQSRQDTYILPVEREFMMEQKLQCKNHYLNTLRKAGEVIPAPLINTSGNSRCH</sequence>
<feature type="region of interest" description="Disordered" evidence="6">
    <location>
        <begin position="318"/>
        <end position="354"/>
    </location>
</feature>
<feature type="transmembrane region" description="Helical" evidence="7">
    <location>
        <begin position="480"/>
        <end position="497"/>
    </location>
</feature>
<evidence type="ECO:0000256" key="6">
    <source>
        <dbReference type="SAM" id="MobiDB-lite"/>
    </source>
</evidence>
<evidence type="ECO:0000256" key="3">
    <source>
        <dbReference type="ARBA" id="ARBA00022692"/>
    </source>
</evidence>
<dbReference type="GO" id="GO:0016020">
    <property type="term" value="C:membrane"/>
    <property type="evidence" value="ECO:0007669"/>
    <property type="project" value="UniProtKB-SubCell"/>
</dbReference>
<dbReference type="InterPro" id="IPR020846">
    <property type="entry name" value="MFS_dom"/>
</dbReference>
<accession>A0A7I4B9T3</accession>
<dbReference type="Gene3D" id="1.20.1250.20">
    <property type="entry name" value="MFS general substrate transporter like domains"/>
    <property type="match status" value="2"/>
</dbReference>
<feature type="transmembrane region" description="Helical" evidence="7">
    <location>
        <begin position="123"/>
        <end position="143"/>
    </location>
</feature>
<dbReference type="Pfam" id="PF07690">
    <property type="entry name" value="MFS_1"/>
    <property type="match status" value="1"/>
</dbReference>
<dbReference type="PANTHER" id="PTHR23504:SF15">
    <property type="entry name" value="MAJOR FACILITATOR SUPERFAMILY (MFS) PROFILE DOMAIN-CONTAINING PROTEIN"/>
    <property type="match status" value="1"/>
</dbReference>
<dbReference type="InterPro" id="IPR036259">
    <property type="entry name" value="MFS_trans_sf"/>
</dbReference>
<protein>
    <recommendedName>
        <fullName evidence="8">Major facilitator superfamily (MFS) profile domain-containing protein</fullName>
    </recommendedName>
</protein>
<feature type="transmembrane region" description="Helical" evidence="7">
    <location>
        <begin position="149"/>
        <end position="172"/>
    </location>
</feature>
<dbReference type="EMBL" id="ABEU02000016">
    <property type="status" value="NOT_ANNOTATED_CDS"/>
    <property type="molecule type" value="Genomic_DNA"/>
</dbReference>
<organism evidence="9 10">
    <name type="scientific">Physcomitrium patens</name>
    <name type="common">Spreading-leaved earth moss</name>
    <name type="synonym">Physcomitrella patens</name>
    <dbReference type="NCBI Taxonomy" id="3218"/>
    <lineage>
        <taxon>Eukaryota</taxon>
        <taxon>Viridiplantae</taxon>
        <taxon>Streptophyta</taxon>
        <taxon>Embryophyta</taxon>
        <taxon>Bryophyta</taxon>
        <taxon>Bryophytina</taxon>
        <taxon>Bryopsida</taxon>
        <taxon>Funariidae</taxon>
        <taxon>Funariales</taxon>
        <taxon>Funariaceae</taxon>
        <taxon>Physcomitrium</taxon>
    </lineage>
</organism>
<evidence type="ECO:0000313" key="10">
    <source>
        <dbReference type="Proteomes" id="UP000006727"/>
    </source>
</evidence>
<keyword evidence="5 7" id="KW-0472">Membrane</keyword>
<dbReference type="KEGG" id="ppp:112293481"/>
<feature type="transmembrane region" description="Helical" evidence="7">
    <location>
        <begin position="404"/>
        <end position="428"/>
    </location>
</feature>
<evidence type="ECO:0000256" key="4">
    <source>
        <dbReference type="ARBA" id="ARBA00022989"/>
    </source>
</evidence>
<evidence type="ECO:0000259" key="8">
    <source>
        <dbReference type="PROSITE" id="PS50850"/>
    </source>
</evidence>